<dbReference type="PANTHER" id="PTHR13166:SF7">
    <property type="entry name" value="LYR MOTIF-CONTAINING PROTEIN 4"/>
    <property type="match status" value="1"/>
</dbReference>
<evidence type="ECO:0000313" key="4">
    <source>
        <dbReference type="EMBL" id="WVW78619.1"/>
    </source>
</evidence>
<dbReference type="GeneID" id="30208352"/>
<gene>
    <name evidence="3" type="ORF">I302_03953</name>
    <name evidence="4" type="ORF">I302_100578</name>
</gene>
<dbReference type="STRING" id="1296100.A0A1B9G5I9"/>
<protein>
    <submittedName>
        <fullName evidence="3">Mitochondrial protein</fullName>
    </submittedName>
</protein>
<organism evidence="3">
    <name type="scientific">Kwoniella bestiolae CBS 10118</name>
    <dbReference type="NCBI Taxonomy" id="1296100"/>
    <lineage>
        <taxon>Eukaryota</taxon>
        <taxon>Fungi</taxon>
        <taxon>Dikarya</taxon>
        <taxon>Basidiomycota</taxon>
        <taxon>Agaricomycotina</taxon>
        <taxon>Tremellomycetes</taxon>
        <taxon>Tremellales</taxon>
        <taxon>Cryptococcaceae</taxon>
        <taxon>Kwoniella</taxon>
    </lineage>
</organism>
<dbReference type="GO" id="GO:1990221">
    <property type="term" value="C:L-cysteine desulfurase complex"/>
    <property type="evidence" value="ECO:0007669"/>
    <property type="project" value="TreeGrafter"/>
</dbReference>
<reference evidence="4" key="2">
    <citation type="submission" date="2013-07" db="EMBL/GenBank/DDBJ databases">
        <authorList>
            <consortium name="The Broad Institute Genome Sequencing Platform"/>
            <person name="Cuomo C."/>
            <person name="Litvintseva A."/>
            <person name="Chen Y."/>
            <person name="Heitman J."/>
            <person name="Sun S."/>
            <person name="Springer D."/>
            <person name="Dromer F."/>
            <person name="Young S.K."/>
            <person name="Zeng Q."/>
            <person name="Gargeya S."/>
            <person name="Fitzgerald M."/>
            <person name="Abouelleil A."/>
            <person name="Alvarado L."/>
            <person name="Berlin A.M."/>
            <person name="Chapman S.B."/>
            <person name="Dewar J."/>
            <person name="Goldberg J."/>
            <person name="Griggs A."/>
            <person name="Gujja S."/>
            <person name="Hansen M."/>
            <person name="Howarth C."/>
            <person name="Imamovic A."/>
            <person name="Larimer J."/>
            <person name="McCowan C."/>
            <person name="Murphy C."/>
            <person name="Pearson M."/>
            <person name="Priest M."/>
            <person name="Roberts A."/>
            <person name="Saif S."/>
            <person name="Shea T."/>
            <person name="Sykes S."/>
            <person name="Wortman J."/>
            <person name="Nusbaum C."/>
            <person name="Birren B."/>
        </authorList>
    </citation>
    <scope>NUCLEOTIDE SEQUENCE</scope>
    <source>
        <strain evidence="4">CBS 10118</strain>
    </source>
</reference>
<evidence type="ECO:0000256" key="1">
    <source>
        <dbReference type="ARBA" id="ARBA00009508"/>
    </source>
</evidence>
<evidence type="ECO:0000256" key="2">
    <source>
        <dbReference type="SAM" id="MobiDB-lite"/>
    </source>
</evidence>
<dbReference type="PANTHER" id="PTHR13166">
    <property type="entry name" value="PROTEIN C6ORF149"/>
    <property type="match status" value="1"/>
</dbReference>
<dbReference type="InterPro" id="IPR051522">
    <property type="entry name" value="ISC_assembly_LYR"/>
</dbReference>
<reference evidence="3" key="1">
    <citation type="submission" date="2013-07" db="EMBL/GenBank/DDBJ databases">
        <title>The Genome Sequence of Cryptococcus bestiolae CBS10118.</title>
        <authorList>
            <consortium name="The Broad Institute Genome Sequencing Platform"/>
            <person name="Cuomo C."/>
            <person name="Litvintseva A."/>
            <person name="Chen Y."/>
            <person name="Heitman J."/>
            <person name="Sun S."/>
            <person name="Springer D."/>
            <person name="Dromer F."/>
            <person name="Young S.K."/>
            <person name="Zeng Q."/>
            <person name="Gargeya S."/>
            <person name="Fitzgerald M."/>
            <person name="Abouelleil A."/>
            <person name="Alvarado L."/>
            <person name="Berlin A.M."/>
            <person name="Chapman S.B."/>
            <person name="Dewar J."/>
            <person name="Goldberg J."/>
            <person name="Griggs A."/>
            <person name="Gujja S."/>
            <person name="Hansen M."/>
            <person name="Howarth C."/>
            <person name="Imamovic A."/>
            <person name="Larimer J."/>
            <person name="McCowan C."/>
            <person name="Murphy C."/>
            <person name="Pearson M."/>
            <person name="Priest M."/>
            <person name="Roberts A."/>
            <person name="Saif S."/>
            <person name="Shea T."/>
            <person name="Sykes S."/>
            <person name="Wortman J."/>
            <person name="Nusbaum C."/>
            <person name="Birren B."/>
        </authorList>
    </citation>
    <scope>NUCLEOTIDE SEQUENCE [LARGE SCALE GENOMIC DNA]</scope>
    <source>
        <strain evidence="3">CBS 10118</strain>
    </source>
</reference>
<dbReference type="InterPro" id="IPR045297">
    <property type="entry name" value="Complex1_LYR_LYRM4"/>
</dbReference>
<evidence type="ECO:0000313" key="3">
    <source>
        <dbReference type="EMBL" id="OCF26271.1"/>
    </source>
</evidence>
<reference evidence="3" key="3">
    <citation type="submission" date="2014-01" db="EMBL/GenBank/DDBJ databases">
        <title>Evolution of pathogenesis and genome organization in the Tremellales.</title>
        <authorList>
            <person name="Cuomo C."/>
            <person name="Litvintseva A."/>
            <person name="Heitman J."/>
            <person name="Chen Y."/>
            <person name="Sun S."/>
            <person name="Springer D."/>
            <person name="Dromer F."/>
            <person name="Young S."/>
            <person name="Zeng Q."/>
            <person name="Chapman S."/>
            <person name="Gujja S."/>
            <person name="Saif S."/>
            <person name="Birren B."/>
        </authorList>
    </citation>
    <scope>NUCLEOTIDE SEQUENCE</scope>
    <source>
        <strain evidence="3">CBS 10118</strain>
    </source>
</reference>
<dbReference type="EMBL" id="KI894020">
    <property type="protein sequence ID" value="OCF26271.1"/>
    <property type="molecule type" value="Genomic_DNA"/>
</dbReference>
<dbReference type="RefSeq" id="XP_019047341.1">
    <property type="nucleotide sequence ID" value="XM_019190593.1"/>
</dbReference>
<sequence length="123" mass="13443">MPPAPTIAEVQSLYHSFQTVSSRFTSYNFNQYFLRRSHQTFKPILQSLSPAPGTESVQAKQIDPAELSRWFEEQKKELEVIKRAAEVNRMFKGPKLVVEHAQPITSGGGAGAEAAAGGGGQPV</sequence>
<name>A0A1B9G5I9_9TREE</name>
<feature type="compositionally biased region" description="Gly residues" evidence="2">
    <location>
        <begin position="106"/>
        <end position="123"/>
    </location>
</feature>
<dbReference type="VEuPathDB" id="FungiDB:I302_03953"/>
<comment type="similarity">
    <text evidence="1">Belongs to the complex I LYR family.</text>
</comment>
<dbReference type="AlphaFoldDB" id="A0A1B9G5I9"/>
<keyword evidence="5" id="KW-1185">Reference proteome</keyword>
<dbReference type="OrthoDB" id="275715at2759"/>
<feature type="region of interest" description="Disordered" evidence="2">
    <location>
        <begin position="104"/>
        <end position="123"/>
    </location>
</feature>
<accession>A0A1B9G5I9</accession>
<dbReference type="CDD" id="cd20264">
    <property type="entry name" value="Complex1_LYR_LYRM4"/>
    <property type="match status" value="1"/>
</dbReference>
<reference evidence="4" key="4">
    <citation type="submission" date="2024-02" db="EMBL/GenBank/DDBJ databases">
        <title>Comparative genomics of Cryptococcus and Kwoniella reveals pathogenesis evolution and contrasting modes of karyotype evolution via chromosome fusion or intercentromeric recombination.</title>
        <authorList>
            <person name="Coelho M.A."/>
            <person name="David-Palma M."/>
            <person name="Shea T."/>
            <person name="Bowers K."/>
            <person name="McGinley-Smith S."/>
            <person name="Mohammad A.W."/>
            <person name="Gnirke A."/>
            <person name="Yurkov A.M."/>
            <person name="Nowrousian M."/>
            <person name="Sun S."/>
            <person name="Cuomo C.A."/>
            <person name="Heitman J."/>
        </authorList>
    </citation>
    <scope>NUCLEOTIDE SEQUENCE</scope>
    <source>
        <strain evidence="4">CBS 10118</strain>
    </source>
</reference>
<dbReference type="KEGG" id="kbi:30208352"/>
<dbReference type="GO" id="GO:0005739">
    <property type="term" value="C:mitochondrion"/>
    <property type="evidence" value="ECO:0007669"/>
    <property type="project" value="TreeGrafter"/>
</dbReference>
<proteinExistence type="inferred from homology"/>
<dbReference type="EMBL" id="CP144541">
    <property type="protein sequence ID" value="WVW78619.1"/>
    <property type="molecule type" value="Genomic_DNA"/>
</dbReference>
<evidence type="ECO:0000313" key="5">
    <source>
        <dbReference type="Proteomes" id="UP000092730"/>
    </source>
</evidence>
<dbReference type="Proteomes" id="UP000092730">
    <property type="component" value="Chromosome 1"/>
</dbReference>
<dbReference type="GO" id="GO:0016226">
    <property type="term" value="P:iron-sulfur cluster assembly"/>
    <property type="evidence" value="ECO:0007669"/>
    <property type="project" value="InterPro"/>
</dbReference>